<protein>
    <recommendedName>
        <fullName evidence="3">Velvet domain-containing protein</fullName>
    </recommendedName>
</protein>
<evidence type="ECO:0000313" key="2">
    <source>
        <dbReference type="Proteomes" id="UP000024376"/>
    </source>
</evidence>
<name>A0A024S9D9_HYPJR</name>
<gene>
    <name evidence="1" type="ORF">M419DRAFT_79906</name>
</gene>
<organism evidence="1 2">
    <name type="scientific">Hypocrea jecorina (strain ATCC 56765 / BCRC 32924 / NRRL 11460 / Rut C-30)</name>
    <name type="common">Trichoderma reesei</name>
    <dbReference type="NCBI Taxonomy" id="1344414"/>
    <lineage>
        <taxon>Eukaryota</taxon>
        <taxon>Fungi</taxon>
        <taxon>Dikarya</taxon>
        <taxon>Ascomycota</taxon>
        <taxon>Pezizomycotina</taxon>
        <taxon>Sordariomycetes</taxon>
        <taxon>Hypocreomycetidae</taxon>
        <taxon>Hypocreales</taxon>
        <taxon>Hypocreaceae</taxon>
        <taxon>Trichoderma</taxon>
    </lineage>
</organism>
<evidence type="ECO:0000313" key="1">
    <source>
        <dbReference type="EMBL" id="ETS01924.1"/>
    </source>
</evidence>
<evidence type="ECO:0008006" key="3">
    <source>
        <dbReference type="Google" id="ProtNLM"/>
    </source>
</evidence>
<accession>A0A024S9D9</accession>
<dbReference type="AlphaFoldDB" id="A0A024S9D9"/>
<dbReference type="HOGENOM" id="CLU_2158777_0_0_1"/>
<proteinExistence type="predicted"/>
<dbReference type="EMBL" id="KI911147">
    <property type="protein sequence ID" value="ETS01924.1"/>
    <property type="molecule type" value="Genomic_DNA"/>
</dbReference>
<dbReference type="KEGG" id="trr:M419DRAFT_79906"/>
<reference evidence="2" key="1">
    <citation type="journal article" date="2013" name="Ind. Biotechnol.">
        <title>Comparative genomics analysis of Trichoderma reesei strains.</title>
        <authorList>
            <person name="Koike H."/>
            <person name="Aerts A."/>
            <person name="LaButti K."/>
            <person name="Grigoriev I.V."/>
            <person name="Baker S.E."/>
        </authorList>
    </citation>
    <scope>NUCLEOTIDE SEQUENCE [LARGE SCALE GENOMIC DNA]</scope>
    <source>
        <strain evidence="2">ATCC 56765 / BCRC 32924 / NRRL 11460 / Rut C-30</strain>
    </source>
</reference>
<dbReference type="Proteomes" id="UP000024376">
    <property type="component" value="Unassembled WGS sequence"/>
</dbReference>
<dbReference type="OrthoDB" id="4897859at2759"/>
<sequence length="111" mass="11669">MANIQILTQPAQANANRTLSPAIELHQQVATEPNLYFAHAALYDAAGTAVSGVLQGDVSATGTPTDGGLNYSFANLKITAPGQYYVLVNIFEQSNGANYLGEARSNLITVV</sequence>